<evidence type="ECO:0000313" key="1">
    <source>
        <dbReference type="EMBL" id="KAH3673868.1"/>
    </source>
</evidence>
<dbReference type="Proteomes" id="UP000788993">
    <property type="component" value="Unassembled WGS sequence"/>
</dbReference>
<evidence type="ECO:0000313" key="2">
    <source>
        <dbReference type="Proteomes" id="UP000788993"/>
    </source>
</evidence>
<keyword evidence="2" id="KW-1185">Reference proteome</keyword>
<organism evidence="1 2">
    <name type="scientific">Ogataea polymorpha</name>
    <dbReference type="NCBI Taxonomy" id="460523"/>
    <lineage>
        <taxon>Eukaryota</taxon>
        <taxon>Fungi</taxon>
        <taxon>Dikarya</taxon>
        <taxon>Ascomycota</taxon>
        <taxon>Saccharomycotina</taxon>
        <taxon>Pichiomycetes</taxon>
        <taxon>Pichiales</taxon>
        <taxon>Pichiaceae</taxon>
        <taxon>Ogataea</taxon>
    </lineage>
</organism>
<dbReference type="AlphaFoldDB" id="A0A9P8PKI6"/>
<comment type="caution">
    <text evidence="1">The sequence shown here is derived from an EMBL/GenBank/DDBJ whole genome shotgun (WGS) entry which is preliminary data.</text>
</comment>
<reference evidence="1" key="1">
    <citation type="journal article" date="2021" name="Open Biol.">
        <title>Shared evolutionary footprints suggest mitochondrial oxidative damage underlies multiple complex I losses in fungi.</title>
        <authorList>
            <person name="Schikora-Tamarit M.A."/>
            <person name="Marcet-Houben M."/>
            <person name="Nosek J."/>
            <person name="Gabaldon T."/>
        </authorList>
    </citation>
    <scope>NUCLEOTIDE SEQUENCE</scope>
    <source>
        <strain evidence="1">NCAIM Y.01608</strain>
    </source>
</reference>
<dbReference type="EMBL" id="JAEUBD010000526">
    <property type="protein sequence ID" value="KAH3673868.1"/>
    <property type="molecule type" value="Genomic_DNA"/>
</dbReference>
<accession>A0A9P8PKI6</accession>
<name>A0A9P8PKI6_9ASCO</name>
<gene>
    <name evidence="1" type="ORF">OGATHE_001848</name>
</gene>
<sequence length="676" mass="73135">MRNTVSVHDLRASKLQVGGVNLSAQNLVDGRSTRQNDRLSFNLNGSLAKSHQVGADTNRSARDQCQREDVSVCSGRATGNQTRPFQTLHSEPVLHTDNGRDHVTLLAVLDNSFCDDGAALAGLFKLGQIFRGQVQIRETFFWPRGVDPVDLVVRNKLLSHAHSGTRVGREVDSRDSRTSGQLGALVEENVLLWTKRANLERDVVGNHHKLSSSWVFWCLGGHLKTNHTDGVCSRFSFDLSQVSGLVSDNLEAVGLLSLWLQPLLGWVGGGDGPEMHGSRSAQGLEDPLAVGVALLNVHFRLDDVAADVVDDGSERERHACLWVRAHDSDLCAGDSESPESSAEPFKEAAERVSHVLGRDVEDGREIDEDVVKVGVGGVNDLKSIQNVAHKSVGLGSQPSVDCTKTLHTLIGSCPAPTSASSKPLLSMSSTSSKWPAGTRIPVRRGCESSLLIMNVKSDTETALFIDVDLEFLMESGTELYAAVDSAGSWNRQDTTGELFDDERWCLTSFTEYALLCFAAVVSPYLVSTTDVLKICSNWSDLSLMDGSEQRMRTSLALSVALAVARLSSSTIFFKGPLKIRSASGFSCKTGLSVSVAFITTWLSKPARMLVNTFSSLWYLCTGRVPITIGSPRSGRVPSNGRACFTLDGSSRDKMAKMSPAARVDPGCFNSCTIPFS</sequence>
<reference evidence="1" key="2">
    <citation type="submission" date="2021-01" db="EMBL/GenBank/DDBJ databases">
        <authorList>
            <person name="Schikora-Tamarit M.A."/>
        </authorList>
    </citation>
    <scope>NUCLEOTIDE SEQUENCE</scope>
    <source>
        <strain evidence="1">NCAIM Y.01608</strain>
    </source>
</reference>
<protein>
    <submittedName>
        <fullName evidence="1">Uncharacterized protein</fullName>
    </submittedName>
</protein>
<proteinExistence type="predicted"/>